<name>A0A1M7Y0U8_9FIRM</name>
<dbReference type="GO" id="GO:0003677">
    <property type="term" value="F:DNA binding"/>
    <property type="evidence" value="ECO:0007669"/>
    <property type="project" value="UniProtKB-KW"/>
</dbReference>
<dbReference type="AlphaFoldDB" id="A0A1M7Y0U8"/>
<dbReference type="PRINTS" id="PR00040">
    <property type="entry name" value="HTHMERR"/>
</dbReference>
<dbReference type="RefSeq" id="WP_073587573.1">
    <property type="nucleotide sequence ID" value="NZ_FRFD01000003.1"/>
</dbReference>
<dbReference type="GO" id="GO:0003700">
    <property type="term" value="F:DNA-binding transcription factor activity"/>
    <property type="evidence" value="ECO:0007669"/>
    <property type="project" value="InterPro"/>
</dbReference>
<gene>
    <name evidence="5" type="ORF">SAMN02745217_00926</name>
</gene>
<feature type="coiled-coil region" evidence="2">
    <location>
        <begin position="83"/>
        <end position="110"/>
    </location>
</feature>
<sequence>MLYTVGEMAKKLNIAPSTLRYYDKEGLLPFVERSDGGMRMFKDDDLELLLIIDCLKKTGMSIKEIKTFMDLVQQGDDSINQRLEMFQKQCKAVELQLAQLQDTLDILKYKRWYYETAKAMGATAVPRAMKTEDVPEDIRPYKEKYEKRRNPSK</sequence>
<dbReference type="EMBL" id="FRFD01000003">
    <property type="protein sequence ID" value="SHO45328.1"/>
    <property type="molecule type" value="Genomic_DNA"/>
</dbReference>
<keyword evidence="2" id="KW-0175">Coiled coil</keyword>
<evidence type="ECO:0000313" key="5">
    <source>
        <dbReference type="EMBL" id="SHO45328.1"/>
    </source>
</evidence>
<dbReference type="PANTHER" id="PTHR30204">
    <property type="entry name" value="REDOX-CYCLING DRUG-SENSING TRANSCRIPTIONAL ACTIVATOR SOXR"/>
    <property type="match status" value="1"/>
</dbReference>
<dbReference type="Proteomes" id="UP000184612">
    <property type="component" value="Unassembled WGS sequence"/>
</dbReference>
<reference evidence="5 6" key="1">
    <citation type="submission" date="2016-12" db="EMBL/GenBank/DDBJ databases">
        <authorList>
            <person name="Song W.-J."/>
            <person name="Kurnit D.M."/>
        </authorList>
    </citation>
    <scope>NUCLEOTIDE SEQUENCE [LARGE SCALE GENOMIC DNA]</scope>
    <source>
        <strain evidence="5 6">DSM 12503</strain>
    </source>
</reference>
<dbReference type="CDD" id="cd01109">
    <property type="entry name" value="HTH_YyaN"/>
    <property type="match status" value="1"/>
</dbReference>
<organism evidence="5 6">
    <name type="scientific">Anaerocolumna xylanovorans DSM 12503</name>
    <dbReference type="NCBI Taxonomy" id="1121345"/>
    <lineage>
        <taxon>Bacteria</taxon>
        <taxon>Bacillati</taxon>
        <taxon>Bacillota</taxon>
        <taxon>Clostridia</taxon>
        <taxon>Lachnospirales</taxon>
        <taxon>Lachnospiraceae</taxon>
        <taxon>Anaerocolumna</taxon>
    </lineage>
</organism>
<dbReference type="Pfam" id="PF13411">
    <property type="entry name" value="MerR_1"/>
    <property type="match status" value="1"/>
</dbReference>
<dbReference type="PROSITE" id="PS00552">
    <property type="entry name" value="HTH_MERR_1"/>
    <property type="match status" value="1"/>
</dbReference>
<keyword evidence="1 5" id="KW-0238">DNA-binding</keyword>
<feature type="region of interest" description="Disordered" evidence="3">
    <location>
        <begin position="131"/>
        <end position="153"/>
    </location>
</feature>
<evidence type="ECO:0000256" key="2">
    <source>
        <dbReference type="SAM" id="Coils"/>
    </source>
</evidence>
<proteinExistence type="predicted"/>
<evidence type="ECO:0000256" key="3">
    <source>
        <dbReference type="SAM" id="MobiDB-lite"/>
    </source>
</evidence>
<dbReference type="PROSITE" id="PS50937">
    <property type="entry name" value="HTH_MERR_2"/>
    <property type="match status" value="1"/>
</dbReference>
<evidence type="ECO:0000256" key="1">
    <source>
        <dbReference type="ARBA" id="ARBA00023125"/>
    </source>
</evidence>
<dbReference type="InterPro" id="IPR000551">
    <property type="entry name" value="MerR-type_HTH_dom"/>
</dbReference>
<feature type="domain" description="HTH merR-type" evidence="4">
    <location>
        <begin position="2"/>
        <end position="71"/>
    </location>
</feature>
<dbReference type="Gene3D" id="1.10.1660.10">
    <property type="match status" value="1"/>
</dbReference>
<dbReference type="OrthoDB" id="9811174at2"/>
<dbReference type="InterPro" id="IPR009061">
    <property type="entry name" value="DNA-bd_dom_put_sf"/>
</dbReference>
<accession>A0A1M7Y0U8</accession>
<dbReference type="PANTHER" id="PTHR30204:SF83">
    <property type="entry name" value="TRANSCRIPTIONAL REGULATOR, MERR FAMILY"/>
    <property type="match status" value="1"/>
</dbReference>
<keyword evidence="6" id="KW-1185">Reference proteome</keyword>
<evidence type="ECO:0000259" key="4">
    <source>
        <dbReference type="PROSITE" id="PS50937"/>
    </source>
</evidence>
<dbReference type="SUPFAM" id="SSF46955">
    <property type="entry name" value="Putative DNA-binding domain"/>
    <property type="match status" value="1"/>
</dbReference>
<dbReference type="InterPro" id="IPR047057">
    <property type="entry name" value="MerR_fam"/>
</dbReference>
<dbReference type="SMART" id="SM00422">
    <property type="entry name" value="HTH_MERR"/>
    <property type="match status" value="1"/>
</dbReference>
<protein>
    <submittedName>
        <fullName evidence="5">DNA-binding transcriptional regulator, MerR family</fullName>
    </submittedName>
</protein>
<evidence type="ECO:0000313" key="6">
    <source>
        <dbReference type="Proteomes" id="UP000184612"/>
    </source>
</evidence>
<dbReference type="STRING" id="1121345.SAMN02745217_00926"/>